<accession>A0A8J2JSY1</accession>
<reference evidence="2" key="1">
    <citation type="submission" date="2021-06" db="EMBL/GenBank/DDBJ databases">
        <authorList>
            <person name="Hodson N. C."/>
            <person name="Mongue J. A."/>
            <person name="Jaron S. K."/>
        </authorList>
    </citation>
    <scope>NUCLEOTIDE SEQUENCE</scope>
</reference>
<protein>
    <submittedName>
        <fullName evidence="2">Uncharacterized protein</fullName>
    </submittedName>
</protein>
<feature type="non-terminal residue" evidence="2">
    <location>
        <position position="39"/>
    </location>
</feature>
<gene>
    <name evidence="2" type="ORF">AFUS01_LOCUS13219</name>
</gene>
<dbReference type="Proteomes" id="UP000708208">
    <property type="component" value="Unassembled WGS sequence"/>
</dbReference>
<feature type="compositionally biased region" description="Basic and acidic residues" evidence="1">
    <location>
        <begin position="22"/>
        <end position="39"/>
    </location>
</feature>
<sequence length="39" mass="4657">DQRILFICFYQFLSQPTQGIEGARRPLSDDDKRRKSEKN</sequence>
<proteinExistence type="predicted"/>
<name>A0A8J2JSY1_9HEXA</name>
<organism evidence="2 3">
    <name type="scientific">Allacma fusca</name>
    <dbReference type="NCBI Taxonomy" id="39272"/>
    <lineage>
        <taxon>Eukaryota</taxon>
        <taxon>Metazoa</taxon>
        <taxon>Ecdysozoa</taxon>
        <taxon>Arthropoda</taxon>
        <taxon>Hexapoda</taxon>
        <taxon>Collembola</taxon>
        <taxon>Symphypleona</taxon>
        <taxon>Sminthuridae</taxon>
        <taxon>Allacma</taxon>
    </lineage>
</organism>
<evidence type="ECO:0000313" key="3">
    <source>
        <dbReference type="Proteomes" id="UP000708208"/>
    </source>
</evidence>
<evidence type="ECO:0000313" key="2">
    <source>
        <dbReference type="EMBL" id="CAG7724182.1"/>
    </source>
</evidence>
<dbReference type="EMBL" id="CAJVCH010106528">
    <property type="protein sequence ID" value="CAG7724182.1"/>
    <property type="molecule type" value="Genomic_DNA"/>
</dbReference>
<dbReference type="AlphaFoldDB" id="A0A8J2JSY1"/>
<keyword evidence="3" id="KW-1185">Reference proteome</keyword>
<comment type="caution">
    <text evidence="2">The sequence shown here is derived from an EMBL/GenBank/DDBJ whole genome shotgun (WGS) entry which is preliminary data.</text>
</comment>
<feature type="region of interest" description="Disordered" evidence="1">
    <location>
        <begin position="20"/>
        <end position="39"/>
    </location>
</feature>
<evidence type="ECO:0000256" key="1">
    <source>
        <dbReference type="SAM" id="MobiDB-lite"/>
    </source>
</evidence>